<comment type="caution">
    <text evidence="6">The sequence shown here is derived from an EMBL/GenBank/DDBJ whole genome shotgun (WGS) entry which is preliminary data.</text>
</comment>
<proteinExistence type="inferred from homology"/>
<feature type="domain" description="HTH lysR-type" evidence="5">
    <location>
        <begin position="1"/>
        <end position="59"/>
    </location>
</feature>
<name>A0ABW4MZR1_9CAUL</name>
<dbReference type="PROSITE" id="PS50931">
    <property type="entry name" value="HTH_LYSR"/>
    <property type="match status" value="1"/>
</dbReference>
<dbReference type="InterPro" id="IPR058163">
    <property type="entry name" value="LysR-type_TF_proteobact-type"/>
</dbReference>
<dbReference type="SUPFAM" id="SSF53850">
    <property type="entry name" value="Periplasmic binding protein-like II"/>
    <property type="match status" value="1"/>
</dbReference>
<gene>
    <name evidence="6" type="ORF">ACFSC0_08520</name>
</gene>
<dbReference type="PANTHER" id="PTHR30537">
    <property type="entry name" value="HTH-TYPE TRANSCRIPTIONAL REGULATOR"/>
    <property type="match status" value="1"/>
</dbReference>
<comment type="similarity">
    <text evidence="1">Belongs to the LysR transcriptional regulatory family.</text>
</comment>
<keyword evidence="7" id="KW-1185">Reference proteome</keyword>
<dbReference type="Proteomes" id="UP001597237">
    <property type="component" value="Unassembled WGS sequence"/>
</dbReference>
<evidence type="ECO:0000256" key="4">
    <source>
        <dbReference type="ARBA" id="ARBA00023163"/>
    </source>
</evidence>
<evidence type="ECO:0000313" key="6">
    <source>
        <dbReference type="EMBL" id="MFD1783434.1"/>
    </source>
</evidence>
<reference evidence="7" key="1">
    <citation type="journal article" date="2019" name="Int. J. Syst. Evol. Microbiol.">
        <title>The Global Catalogue of Microorganisms (GCM) 10K type strain sequencing project: providing services to taxonomists for standard genome sequencing and annotation.</title>
        <authorList>
            <consortium name="The Broad Institute Genomics Platform"/>
            <consortium name="The Broad Institute Genome Sequencing Center for Infectious Disease"/>
            <person name="Wu L."/>
            <person name="Ma J."/>
        </authorList>
    </citation>
    <scope>NUCLEOTIDE SEQUENCE [LARGE SCALE GENOMIC DNA]</scope>
    <source>
        <strain evidence="7">DFY28</strain>
    </source>
</reference>
<dbReference type="Pfam" id="PF00126">
    <property type="entry name" value="HTH_1"/>
    <property type="match status" value="1"/>
</dbReference>
<accession>A0ABW4MZR1</accession>
<dbReference type="RefSeq" id="WP_377284023.1">
    <property type="nucleotide sequence ID" value="NZ_JBHRSI010000010.1"/>
</dbReference>
<dbReference type="EMBL" id="JBHUEY010000001">
    <property type="protein sequence ID" value="MFD1783434.1"/>
    <property type="molecule type" value="Genomic_DNA"/>
</dbReference>
<dbReference type="InterPro" id="IPR005119">
    <property type="entry name" value="LysR_subst-bd"/>
</dbReference>
<protein>
    <submittedName>
        <fullName evidence="6">LysR family transcriptional regulator</fullName>
    </submittedName>
</protein>
<dbReference type="InterPro" id="IPR036390">
    <property type="entry name" value="WH_DNA-bd_sf"/>
</dbReference>
<keyword evidence="4" id="KW-0804">Transcription</keyword>
<evidence type="ECO:0000256" key="2">
    <source>
        <dbReference type="ARBA" id="ARBA00023015"/>
    </source>
</evidence>
<evidence type="ECO:0000259" key="5">
    <source>
        <dbReference type="PROSITE" id="PS50931"/>
    </source>
</evidence>
<keyword evidence="3" id="KW-0238">DNA-binding</keyword>
<evidence type="ECO:0000256" key="1">
    <source>
        <dbReference type="ARBA" id="ARBA00009437"/>
    </source>
</evidence>
<dbReference type="Gene3D" id="3.40.190.290">
    <property type="match status" value="1"/>
</dbReference>
<sequence>MYDWNDLRVFLAVARNGSTLAASKVLKINQTTVARRLEALEEDLQLKLFERGQSGSRLTEAGEDLVAEAEKVEKAAEALASRAAAHQRGLAGTIRVTASESVANIALIPALSEFRRLYPEVTIELVMTDATLSLEDGEADVALRAGAGLPDSDALVARKLNEFVFGIYCSREYALSRGRPTRPEELKDHTLIGPDGPLMVQMPGMAWMFEQAPDAEVSCRANTMTSLSSAIKAGLGLGPMVTIMADQDPDMVRCMIPDPVPKGSMWLVTRAELRNVPRIRAFIDFVTPYVHTLARDMEAKGRAVRKAQAEAMAAAAAPMPQPELS</sequence>
<dbReference type="Pfam" id="PF03466">
    <property type="entry name" value="LysR_substrate"/>
    <property type="match status" value="1"/>
</dbReference>
<evidence type="ECO:0000313" key="7">
    <source>
        <dbReference type="Proteomes" id="UP001597237"/>
    </source>
</evidence>
<dbReference type="Gene3D" id="1.10.10.10">
    <property type="entry name" value="Winged helix-like DNA-binding domain superfamily/Winged helix DNA-binding domain"/>
    <property type="match status" value="1"/>
</dbReference>
<organism evidence="6 7">
    <name type="scientific">Phenylobacterium terrae</name>
    <dbReference type="NCBI Taxonomy" id="2665495"/>
    <lineage>
        <taxon>Bacteria</taxon>
        <taxon>Pseudomonadati</taxon>
        <taxon>Pseudomonadota</taxon>
        <taxon>Alphaproteobacteria</taxon>
        <taxon>Caulobacterales</taxon>
        <taxon>Caulobacteraceae</taxon>
        <taxon>Phenylobacterium</taxon>
    </lineage>
</organism>
<dbReference type="InterPro" id="IPR036388">
    <property type="entry name" value="WH-like_DNA-bd_sf"/>
</dbReference>
<dbReference type="PANTHER" id="PTHR30537:SF3">
    <property type="entry name" value="TRANSCRIPTIONAL REGULATORY PROTEIN"/>
    <property type="match status" value="1"/>
</dbReference>
<dbReference type="InterPro" id="IPR000847">
    <property type="entry name" value="LysR_HTH_N"/>
</dbReference>
<dbReference type="SUPFAM" id="SSF46785">
    <property type="entry name" value="Winged helix' DNA-binding domain"/>
    <property type="match status" value="1"/>
</dbReference>
<evidence type="ECO:0000256" key="3">
    <source>
        <dbReference type="ARBA" id="ARBA00023125"/>
    </source>
</evidence>
<keyword evidence="2" id="KW-0805">Transcription regulation</keyword>